<dbReference type="OrthoDB" id="9792137at2"/>
<dbReference type="GO" id="GO:0008684">
    <property type="term" value="F:2-oxopent-4-enoate hydratase activity"/>
    <property type="evidence" value="ECO:0007669"/>
    <property type="project" value="TreeGrafter"/>
</dbReference>
<evidence type="ECO:0000256" key="1">
    <source>
        <dbReference type="ARBA" id="ARBA00023239"/>
    </source>
</evidence>
<dbReference type="GO" id="GO:0005737">
    <property type="term" value="C:cytoplasm"/>
    <property type="evidence" value="ECO:0007669"/>
    <property type="project" value="TreeGrafter"/>
</dbReference>
<sequence>MKDIAARIASARTAGDRFVAEPGLTDIEAGLAAQDLVTELLGCVGGYKISWNTAAAMTQMNLPHPGYGRVLADGIRESGAVLEAARYREFVMEPEIAAVIGADMAPRPGGWDAASVRPHVARWVPAFELLDRREGGGVAHVPTILAGNIFNIGAVLGGPGAGPDTDFSDLETVVRVGGEEVLRRRGAAPQPPAEALAFIATRFNARGLTLRAGEIVLCGTHMPVTPVPAGAEAVMSVSGLGEVRFSMR</sequence>
<dbReference type="Pfam" id="PF01557">
    <property type="entry name" value="FAA_hydrolase"/>
    <property type="match status" value="1"/>
</dbReference>
<dbReference type="InterPro" id="IPR050772">
    <property type="entry name" value="Hydratase-Decarb/MhpD_sf"/>
</dbReference>
<dbReference type="Gene3D" id="3.90.850.10">
    <property type="entry name" value="Fumarylacetoacetase-like, C-terminal domain"/>
    <property type="match status" value="1"/>
</dbReference>
<organism evidence="3 4">
    <name type="scientific">Paroceanicella profunda</name>
    <dbReference type="NCBI Taxonomy" id="2579971"/>
    <lineage>
        <taxon>Bacteria</taxon>
        <taxon>Pseudomonadati</taxon>
        <taxon>Pseudomonadota</taxon>
        <taxon>Alphaproteobacteria</taxon>
        <taxon>Rhodobacterales</taxon>
        <taxon>Paracoccaceae</taxon>
        <taxon>Paroceanicella</taxon>
    </lineage>
</organism>
<keyword evidence="4" id="KW-1185">Reference proteome</keyword>
<dbReference type="InterPro" id="IPR011234">
    <property type="entry name" value="Fumarylacetoacetase-like_C"/>
</dbReference>
<name>A0A5B8FI23_9RHOB</name>
<dbReference type="KEGG" id="ppru:FDP22_12860"/>
<evidence type="ECO:0000313" key="3">
    <source>
        <dbReference type="EMBL" id="QDL92598.1"/>
    </source>
</evidence>
<dbReference type="PANTHER" id="PTHR30143:SF0">
    <property type="entry name" value="2-KETO-4-PENTENOATE HYDRATASE"/>
    <property type="match status" value="1"/>
</dbReference>
<dbReference type="AlphaFoldDB" id="A0A5B8FI23"/>
<accession>A0A5B8FI23</accession>
<gene>
    <name evidence="3" type="ORF">FDP22_12860</name>
</gene>
<protein>
    <recommendedName>
        <fullName evidence="2">Fumarylacetoacetase-like C-terminal domain-containing protein</fullName>
    </recommendedName>
</protein>
<dbReference type="PANTHER" id="PTHR30143">
    <property type="entry name" value="ACID HYDRATASE"/>
    <property type="match status" value="1"/>
</dbReference>
<dbReference type="RefSeq" id="WP_138574201.1">
    <property type="nucleotide sequence ID" value="NZ_CP040818.1"/>
</dbReference>
<reference evidence="3 4" key="1">
    <citation type="submission" date="2019-06" db="EMBL/GenBank/DDBJ databases">
        <title>Genome sequence of Rhodobacteraceae bacterium D4M1.</title>
        <authorList>
            <person name="Cao J."/>
        </authorList>
    </citation>
    <scope>NUCLEOTIDE SEQUENCE [LARGE SCALE GENOMIC DNA]</scope>
    <source>
        <strain evidence="3 4">D4M1</strain>
    </source>
</reference>
<dbReference type="Proteomes" id="UP000305888">
    <property type="component" value="Chromosome"/>
</dbReference>
<evidence type="ECO:0000313" key="4">
    <source>
        <dbReference type="Proteomes" id="UP000305888"/>
    </source>
</evidence>
<dbReference type="SUPFAM" id="SSF56529">
    <property type="entry name" value="FAH"/>
    <property type="match status" value="1"/>
</dbReference>
<proteinExistence type="predicted"/>
<dbReference type="EMBL" id="CP040818">
    <property type="protein sequence ID" value="QDL92598.1"/>
    <property type="molecule type" value="Genomic_DNA"/>
</dbReference>
<dbReference type="InterPro" id="IPR036663">
    <property type="entry name" value="Fumarylacetoacetase_C_sf"/>
</dbReference>
<keyword evidence="1" id="KW-0456">Lyase</keyword>
<feature type="domain" description="Fumarylacetoacetase-like C-terminal" evidence="2">
    <location>
        <begin position="86"/>
        <end position="245"/>
    </location>
</feature>
<evidence type="ECO:0000259" key="2">
    <source>
        <dbReference type="Pfam" id="PF01557"/>
    </source>
</evidence>